<dbReference type="AlphaFoldDB" id="A0A0F9DCR3"/>
<proteinExistence type="predicted"/>
<feature type="non-terminal residue" evidence="1">
    <location>
        <position position="1"/>
    </location>
</feature>
<gene>
    <name evidence="1" type="ORF">LCGC14_2562350</name>
</gene>
<accession>A0A0F9DCR3</accession>
<comment type="caution">
    <text evidence="1">The sequence shown here is derived from an EMBL/GenBank/DDBJ whole genome shotgun (WGS) entry which is preliminary data.</text>
</comment>
<organism evidence="1">
    <name type="scientific">marine sediment metagenome</name>
    <dbReference type="NCBI Taxonomy" id="412755"/>
    <lineage>
        <taxon>unclassified sequences</taxon>
        <taxon>metagenomes</taxon>
        <taxon>ecological metagenomes</taxon>
    </lineage>
</organism>
<dbReference type="EMBL" id="LAZR01042325">
    <property type="protein sequence ID" value="KKL09793.1"/>
    <property type="molecule type" value="Genomic_DNA"/>
</dbReference>
<evidence type="ECO:0000313" key="1">
    <source>
        <dbReference type="EMBL" id="KKL09793.1"/>
    </source>
</evidence>
<name>A0A0F9DCR3_9ZZZZ</name>
<reference evidence="1" key="1">
    <citation type="journal article" date="2015" name="Nature">
        <title>Complex archaea that bridge the gap between prokaryotes and eukaryotes.</title>
        <authorList>
            <person name="Spang A."/>
            <person name="Saw J.H."/>
            <person name="Jorgensen S.L."/>
            <person name="Zaremba-Niedzwiedzka K."/>
            <person name="Martijn J."/>
            <person name="Lind A.E."/>
            <person name="van Eijk R."/>
            <person name="Schleper C."/>
            <person name="Guy L."/>
            <person name="Ettema T.J."/>
        </authorList>
    </citation>
    <scope>NUCLEOTIDE SEQUENCE</scope>
</reference>
<protein>
    <submittedName>
        <fullName evidence="1">Uncharacterized protein</fullName>
    </submittedName>
</protein>
<sequence>GWRLLPPTRDIGLVMRDYDLEWDE</sequence>